<dbReference type="HAMAP" id="MF_01629">
    <property type="entry name" value="PdxH"/>
    <property type="match status" value="1"/>
</dbReference>
<keyword evidence="2" id="KW-0285">Flavoprotein</keyword>
<dbReference type="Pfam" id="PF01243">
    <property type="entry name" value="PNPOx_N"/>
    <property type="match status" value="1"/>
</dbReference>
<evidence type="ECO:0000256" key="4">
    <source>
        <dbReference type="ARBA" id="ARBA00023002"/>
    </source>
</evidence>
<dbReference type="NCBIfam" id="TIGR00558">
    <property type="entry name" value="pdxH"/>
    <property type="match status" value="1"/>
</dbReference>
<dbReference type="InterPro" id="IPR000659">
    <property type="entry name" value="Pyridox_Oxase"/>
</dbReference>
<dbReference type="AlphaFoldDB" id="A0A6J7FEF7"/>
<dbReference type="InterPro" id="IPR012349">
    <property type="entry name" value="Split_barrel_FMN-bd"/>
</dbReference>
<keyword evidence="4" id="KW-0560">Oxidoreductase</keyword>
<dbReference type="InterPro" id="IPR019576">
    <property type="entry name" value="Pyridoxamine_oxidase_dimer_C"/>
</dbReference>
<organism evidence="7">
    <name type="scientific">freshwater metagenome</name>
    <dbReference type="NCBI Taxonomy" id="449393"/>
    <lineage>
        <taxon>unclassified sequences</taxon>
        <taxon>metagenomes</taxon>
        <taxon>ecological metagenomes</taxon>
    </lineage>
</organism>
<sequence>MSVENPESTPTRLADLRVHYDQGHLEVSDLPADPLAAFTGWLEDAVAAGLAEPNAMVLATADQTGQPSSRTVLLKNADERGFVFYTNLQSRKSREIWENPHASVVFPWFAMHRQICVVGEVAPISRTEAQEYFNSRPRESKLGAWASEQSTVIADRSILDNRFDELSRRYPDSIEMPDFWGGWLIVANTVEFWQGRPSRLHDRLRFHRTINGGKLNDPTAWAIERLSP</sequence>
<dbReference type="EMBL" id="CAFBPZ010000030">
    <property type="protein sequence ID" value="CAB5037374.1"/>
    <property type="molecule type" value="Genomic_DNA"/>
</dbReference>
<dbReference type="PANTHER" id="PTHR10851:SF0">
    <property type="entry name" value="PYRIDOXINE-5'-PHOSPHATE OXIDASE"/>
    <property type="match status" value="1"/>
</dbReference>
<dbReference type="NCBIfam" id="NF004231">
    <property type="entry name" value="PRK05679.1"/>
    <property type="match status" value="1"/>
</dbReference>
<accession>A0A6J7FEF7</accession>
<dbReference type="SUPFAM" id="SSF50475">
    <property type="entry name" value="FMN-binding split barrel"/>
    <property type="match status" value="1"/>
</dbReference>
<dbReference type="GO" id="GO:0004733">
    <property type="term" value="F:pyridoxamine phosphate oxidase activity"/>
    <property type="evidence" value="ECO:0007669"/>
    <property type="project" value="InterPro"/>
</dbReference>
<feature type="domain" description="Pyridoxamine 5'-phosphate oxidase N-terminal" evidence="5">
    <location>
        <begin position="42"/>
        <end position="166"/>
    </location>
</feature>
<evidence type="ECO:0000313" key="8">
    <source>
        <dbReference type="EMBL" id="CAB5037374.1"/>
    </source>
</evidence>
<protein>
    <submittedName>
        <fullName evidence="7">Unannotated protein</fullName>
    </submittedName>
</protein>
<dbReference type="GO" id="GO:0010181">
    <property type="term" value="F:FMN binding"/>
    <property type="evidence" value="ECO:0007669"/>
    <property type="project" value="InterPro"/>
</dbReference>
<feature type="domain" description="Pyridoxine 5'-phosphate oxidase dimerisation C-terminal" evidence="6">
    <location>
        <begin position="180"/>
        <end position="228"/>
    </location>
</feature>
<dbReference type="PANTHER" id="PTHR10851">
    <property type="entry name" value="PYRIDOXINE-5-PHOSPHATE OXIDASE"/>
    <property type="match status" value="1"/>
</dbReference>
<evidence type="ECO:0000256" key="1">
    <source>
        <dbReference type="ARBA" id="ARBA00001917"/>
    </source>
</evidence>
<evidence type="ECO:0000256" key="2">
    <source>
        <dbReference type="ARBA" id="ARBA00022630"/>
    </source>
</evidence>
<comment type="cofactor">
    <cofactor evidence="1">
        <name>FMN</name>
        <dbReference type="ChEBI" id="CHEBI:58210"/>
    </cofactor>
</comment>
<dbReference type="GO" id="GO:0008615">
    <property type="term" value="P:pyridoxine biosynthetic process"/>
    <property type="evidence" value="ECO:0007669"/>
    <property type="project" value="InterPro"/>
</dbReference>
<dbReference type="Pfam" id="PF10590">
    <property type="entry name" value="PNP_phzG_C"/>
    <property type="match status" value="1"/>
</dbReference>
<evidence type="ECO:0000313" key="7">
    <source>
        <dbReference type="EMBL" id="CAB4890003.1"/>
    </source>
</evidence>
<dbReference type="InterPro" id="IPR019740">
    <property type="entry name" value="Pyridox_Oxase_CS"/>
</dbReference>
<name>A0A6J7FEF7_9ZZZZ</name>
<keyword evidence="3" id="KW-0288">FMN</keyword>
<dbReference type="Gene3D" id="2.30.110.10">
    <property type="entry name" value="Electron Transport, Fmn-binding Protein, Chain A"/>
    <property type="match status" value="1"/>
</dbReference>
<dbReference type="PROSITE" id="PS01064">
    <property type="entry name" value="PYRIDOX_OXIDASE"/>
    <property type="match status" value="1"/>
</dbReference>
<evidence type="ECO:0000259" key="6">
    <source>
        <dbReference type="Pfam" id="PF10590"/>
    </source>
</evidence>
<dbReference type="PIRSF" id="PIRSF000190">
    <property type="entry name" value="Pyd_amn-ph_oxd"/>
    <property type="match status" value="1"/>
</dbReference>
<evidence type="ECO:0000256" key="3">
    <source>
        <dbReference type="ARBA" id="ARBA00022643"/>
    </source>
</evidence>
<dbReference type="EMBL" id="CAFBMC010000008">
    <property type="protein sequence ID" value="CAB4890003.1"/>
    <property type="molecule type" value="Genomic_DNA"/>
</dbReference>
<dbReference type="InterPro" id="IPR011576">
    <property type="entry name" value="Pyridox_Oxase_N"/>
</dbReference>
<reference evidence="7" key="1">
    <citation type="submission" date="2020-05" db="EMBL/GenBank/DDBJ databases">
        <authorList>
            <person name="Chiriac C."/>
            <person name="Salcher M."/>
            <person name="Ghai R."/>
            <person name="Kavagutti S V."/>
        </authorList>
    </citation>
    <scope>NUCLEOTIDE SEQUENCE</scope>
</reference>
<proteinExistence type="inferred from homology"/>
<gene>
    <name evidence="7" type="ORF">UFOPK3495_00282</name>
    <name evidence="8" type="ORF">UFOPK4237_00628</name>
</gene>
<evidence type="ECO:0000259" key="5">
    <source>
        <dbReference type="Pfam" id="PF01243"/>
    </source>
</evidence>